<protein>
    <submittedName>
        <fullName evidence="3">Transcriptional regulator</fullName>
    </submittedName>
</protein>
<evidence type="ECO:0000313" key="3">
    <source>
        <dbReference type="WBParaSite" id="SBAD_0000906101-mRNA-1"/>
    </source>
</evidence>
<sequence>MSSVYSKTHSPISKLIHTVSFQSRVCTVEEMSKLRDCSQMNIL</sequence>
<dbReference type="EMBL" id="UZAM01011922">
    <property type="protein sequence ID" value="VDP19016.1"/>
    <property type="molecule type" value="Genomic_DNA"/>
</dbReference>
<dbReference type="Proteomes" id="UP000270296">
    <property type="component" value="Unassembled WGS sequence"/>
</dbReference>
<keyword evidence="2" id="KW-1185">Reference proteome</keyword>
<reference evidence="3" key="1">
    <citation type="submission" date="2016-06" db="UniProtKB">
        <authorList>
            <consortium name="WormBaseParasite"/>
        </authorList>
    </citation>
    <scope>IDENTIFICATION</scope>
</reference>
<name>A0A183IYP8_9BILA</name>
<gene>
    <name evidence="1" type="ORF">SBAD_LOCUS8746</name>
</gene>
<organism evidence="3">
    <name type="scientific">Soboliphyme baturini</name>
    <dbReference type="NCBI Taxonomy" id="241478"/>
    <lineage>
        <taxon>Eukaryota</taxon>
        <taxon>Metazoa</taxon>
        <taxon>Ecdysozoa</taxon>
        <taxon>Nematoda</taxon>
        <taxon>Enoplea</taxon>
        <taxon>Dorylaimia</taxon>
        <taxon>Dioctophymatida</taxon>
        <taxon>Dioctophymatoidea</taxon>
        <taxon>Soboliphymatidae</taxon>
        <taxon>Soboliphyme</taxon>
    </lineage>
</organism>
<evidence type="ECO:0000313" key="2">
    <source>
        <dbReference type="Proteomes" id="UP000270296"/>
    </source>
</evidence>
<proteinExistence type="predicted"/>
<accession>A0A183IYP8</accession>
<reference evidence="1 2" key="2">
    <citation type="submission" date="2018-11" db="EMBL/GenBank/DDBJ databases">
        <authorList>
            <consortium name="Pathogen Informatics"/>
        </authorList>
    </citation>
    <scope>NUCLEOTIDE SEQUENCE [LARGE SCALE GENOMIC DNA]</scope>
</reference>
<dbReference type="WBParaSite" id="SBAD_0000906101-mRNA-1">
    <property type="protein sequence ID" value="SBAD_0000906101-mRNA-1"/>
    <property type="gene ID" value="SBAD_0000906101"/>
</dbReference>
<dbReference type="AlphaFoldDB" id="A0A183IYP8"/>
<evidence type="ECO:0000313" key="1">
    <source>
        <dbReference type="EMBL" id="VDP19016.1"/>
    </source>
</evidence>